<evidence type="ECO:0000313" key="8">
    <source>
        <dbReference type="Proteomes" id="UP000216300"/>
    </source>
</evidence>
<evidence type="ECO:0000256" key="3">
    <source>
        <dbReference type="ARBA" id="ARBA00022692"/>
    </source>
</evidence>
<gene>
    <name evidence="7" type="ORF">CGZ91_13540</name>
</gene>
<organism evidence="7 8">
    <name type="scientific">Parenemella sanctibonifatiensis</name>
    <dbReference type="NCBI Taxonomy" id="2016505"/>
    <lineage>
        <taxon>Bacteria</taxon>
        <taxon>Bacillati</taxon>
        <taxon>Actinomycetota</taxon>
        <taxon>Actinomycetes</taxon>
        <taxon>Propionibacteriales</taxon>
        <taxon>Propionibacteriaceae</taxon>
        <taxon>Parenemella</taxon>
    </lineage>
</organism>
<dbReference type="PANTHER" id="PTHR43461:SF1">
    <property type="entry name" value="TRANSMEMBRANE PROTEIN 256"/>
    <property type="match status" value="1"/>
</dbReference>
<reference evidence="7 8" key="1">
    <citation type="submission" date="2017-07" db="EMBL/GenBank/DDBJ databases">
        <title>Draft whole genome sequences of clinical Proprionibacteriaceae strains.</title>
        <authorList>
            <person name="Bernier A.-M."/>
            <person name="Bernard K."/>
            <person name="Domingo M.-C."/>
        </authorList>
    </citation>
    <scope>NUCLEOTIDE SEQUENCE [LARGE SCALE GENOMIC DNA]</scope>
    <source>
        <strain evidence="7 8">NML 150081</strain>
    </source>
</reference>
<protein>
    <submittedName>
        <fullName evidence="7">DUF423 domain-containing protein</fullName>
    </submittedName>
</protein>
<comment type="similarity">
    <text evidence="2">Belongs to the UPF0382 family.</text>
</comment>
<evidence type="ECO:0000256" key="2">
    <source>
        <dbReference type="ARBA" id="ARBA00009694"/>
    </source>
</evidence>
<feature type="transmembrane region" description="Helical" evidence="6">
    <location>
        <begin position="69"/>
        <end position="88"/>
    </location>
</feature>
<dbReference type="AlphaFoldDB" id="A0A255EAL8"/>
<dbReference type="InterPro" id="IPR006696">
    <property type="entry name" value="DUF423"/>
</dbReference>
<sequence>MRRTGMAAATVMVAFGIAVGAFGAHGLKAIVTDEGLLANFETGARYWMYAALALLALTAVGISRWAAGLLAGGAAIFAGSLWLMAFTGARWLGAITPIGGVGMIAGLVLAAVGLYRGRTPATD</sequence>
<evidence type="ECO:0000256" key="6">
    <source>
        <dbReference type="SAM" id="Phobius"/>
    </source>
</evidence>
<evidence type="ECO:0000313" key="7">
    <source>
        <dbReference type="EMBL" id="OYN88624.1"/>
    </source>
</evidence>
<dbReference type="PANTHER" id="PTHR43461">
    <property type="entry name" value="TRANSMEMBRANE PROTEIN 256"/>
    <property type="match status" value="1"/>
</dbReference>
<name>A0A255EAL8_9ACTN</name>
<proteinExistence type="inferred from homology"/>
<keyword evidence="8" id="KW-1185">Reference proteome</keyword>
<evidence type="ECO:0000256" key="4">
    <source>
        <dbReference type="ARBA" id="ARBA00022989"/>
    </source>
</evidence>
<dbReference type="GO" id="GO:0005886">
    <property type="term" value="C:plasma membrane"/>
    <property type="evidence" value="ECO:0007669"/>
    <property type="project" value="TreeGrafter"/>
</dbReference>
<keyword evidence="4 6" id="KW-1133">Transmembrane helix</keyword>
<keyword evidence="3 6" id="KW-0812">Transmembrane</keyword>
<keyword evidence="5 6" id="KW-0472">Membrane</keyword>
<dbReference type="EMBL" id="NMVJ01000011">
    <property type="protein sequence ID" value="OYN88624.1"/>
    <property type="molecule type" value="Genomic_DNA"/>
</dbReference>
<feature type="transmembrane region" description="Helical" evidence="6">
    <location>
        <begin position="94"/>
        <end position="115"/>
    </location>
</feature>
<feature type="transmembrane region" description="Helical" evidence="6">
    <location>
        <begin position="46"/>
        <end position="62"/>
    </location>
</feature>
<dbReference type="Pfam" id="PF04241">
    <property type="entry name" value="DUF423"/>
    <property type="match status" value="1"/>
</dbReference>
<dbReference type="OrthoDB" id="9802121at2"/>
<evidence type="ECO:0000256" key="1">
    <source>
        <dbReference type="ARBA" id="ARBA00004141"/>
    </source>
</evidence>
<comment type="caution">
    <text evidence="7">The sequence shown here is derived from an EMBL/GenBank/DDBJ whole genome shotgun (WGS) entry which is preliminary data.</text>
</comment>
<accession>A0A255EAL8</accession>
<dbReference type="Proteomes" id="UP000216300">
    <property type="component" value="Unassembled WGS sequence"/>
</dbReference>
<evidence type="ECO:0000256" key="5">
    <source>
        <dbReference type="ARBA" id="ARBA00023136"/>
    </source>
</evidence>
<comment type="subcellular location">
    <subcellularLocation>
        <location evidence="1">Membrane</location>
        <topology evidence="1">Multi-pass membrane protein</topology>
    </subcellularLocation>
</comment>